<dbReference type="EMBL" id="JACHJU010000001">
    <property type="protein sequence ID" value="MBB4939823.1"/>
    <property type="molecule type" value="Genomic_DNA"/>
</dbReference>
<protein>
    <recommendedName>
        <fullName evidence="2">P68 RBP/TagC-like beta-propeller domain-containing protein</fullName>
    </recommendedName>
</protein>
<dbReference type="InterPro" id="IPR048799">
    <property type="entry name" value="P68_RBP_TagC-like_beta-prop"/>
</dbReference>
<gene>
    <name evidence="3" type="ORF">FHR32_004128</name>
</gene>
<sequence length="346" mass="37910">MSPREQTDHSLSRRRLFQAGGRVVALAAAGSLPFVDAGTAHATVDPSLRFNFGGSGGDPIIGRSLHANWVMQSFAYDNVNRHVYFVQRNSENTRPENVGDLWVTRTDLAGNQLGSMALHNFGHGVQIGVEPYNGAVYLWTEWQDRNPPTSFGNKIGRFRFVDGAVLERSSGSIQDRTPTLGNMHPESANPQPAIDPSTDRLVVRFRDVDKNPRIVLFRMSDARAGRLSAGYRLAERALPARDAAWAKANPFQGFTAYGQYAYLLEGGVSETSYLTAIDLNGVGQSIAQDRWPTSAGRSLPGREPQGMAIWLVTAGNGAAQPRLAFGFYSNTDGVRQANVFYKDTFL</sequence>
<dbReference type="Proteomes" id="UP000534286">
    <property type="component" value="Unassembled WGS sequence"/>
</dbReference>
<reference evidence="3 4" key="1">
    <citation type="submission" date="2020-08" db="EMBL/GenBank/DDBJ databases">
        <title>Sequencing the genomes of 1000 actinobacteria strains.</title>
        <authorList>
            <person name="Klenk H.-P."/>
        </authorList>
    </citation>
    <scope>NUCLEOTIDE SEQUENCE [LARGE SCALE GENOMIC DNA]</scope>
    <source>
        <strain evidence="3 4">DSM 43023</strain>
    </source>
</reference>
<accession>A0A7W7WAD7</accession>
<dbReference type="InterPro" id="IPR006311">
    <property type="entry name" value="TAT_signal"/>
</dbReference>
<evidence type="ECO:0000256" key="1">
    <source>
        <dbReference type="SAM" id="MobiDB-lite"/>
    </source>
</evidence>
<name>A0A7W7WAD7_9ACTN</name>
<feature type="compositionally biased region" description="Polar residues" evidence="1">
    <location>
        <begin position="171"/>
        <end position="180"/>
    </location>
</feature>
<proteinExistence type="predicted"/>
<keyword evidence="4" id="KW-1185">Reference proteome</keyword>
<dbReference type="Pfam" id="PF21311">
    <property type="entry name" value="Phage_RBD_prop"/>
    <property type="match status" value="1"/>
</dbReference>
<evidence type="ECO:0000313" key="3">
    <source>
        <dbReference type="EMBL" id="MBB4939823.1"/>
    </source>
</evidence>
<dbReference type="AlphaFoldDB" id="A0A7W7WAD7"/>
<feature type="region of interest" description="Disordered" evidence="1">
    <location>
        <begin position="171"/>
        <end position="196"/>
    </location>
</feature>
<dbReference type="PROSITE" id="PS51318">
    <property type="entry name" value="TAT"/>
    <property type="match status" value="1"/>
</dbReference>
<feature type="domain" description="P68 RBP/TagC-like beta-propeller" evidence="2">
    <location>
        <begin position="70"/>
        <end position="273"/>
    </location>
</feature>
<evidence type="ECO:0000313" key="4">
    <source>
        <dbReference type="Proteomes" id="UP000534286"/>
    </source>
</evidence>
<dbReference type="RefSeq" id="WP_221465482.1">
    <property type="nucleotide sequence ID" value="NZ_BAABEK010000036.1"/>
</dbReference>
<evidence type="ECO:0000259" key="2">
    <source>
        <dbReference type="Pfam" id="PF21311"/>
    </source>
</evidence>
<organism evidence="3 4">
    <name type="scientific">Streptosporangium album</name>
    <dbReference type="NCBI Taxonomy" id="47479"/>
    <lineage>
        <taxon>Bacteria</taxon>
        <taxon>Bacillati</taxon>
        <taxon>Actinomycetota</taxon>
        <taxon>Actinomycetes</taxon>
        <taxon>Streptosporangiales</taxon>
        <taxon>Streptosporangiaceae</taxon>
        <taxon>Streptosporangium</taxon>
    </lineage>
</organism>
<comment type="caution">
    <text evidence="3">The sequence shown here is derived from an EMBL/GenBank/DDBJ whole genome shotgun (WGS) entry which is preliminary data.</text>
</comment>